<accession>A0A5P8PQM9</accession>
<name>A0A5P8PQM9_9CAUD</name>
<evidence type="ECO:0000313" key="2">
    <source>
        <dbReference type="EMBL" id="QFR59573.1"/>
    </source>
</evidence>
<evidence type="ECO:0000259" key="1">
    <source>
        <dbReference type="Pfam" id="PF00196"/>
    </source>
</evidence>
<keyword evidence="2" id="KW-0238">DNA-binding</keyword>
<dbReference type="EMBL" id="MN461279">
    <property type="protein sequence ID" value="QFR59573.1"/>
    <property type="molecule type" value="Genomic_DNA"/>
</dbReference>
<organism evidence="2 3">
    <name type="scientific">Xanthomonas virus phiXaf18</name>
    <dbReference type="NCBI Taxonomy" id="2653651"/>
    <lineage>
        <taxon>Viruses</taxon>
        <taxon>Duplodnaviria</taxon>
        <taxon>Heunggongvirae</taxon>
        <taxon>Uroviricota</taxon>
        <taxon>Caudoviricetes</taxon>
        <taxon>Kantovirinae</taxon>
        <taxon>Beograduvirus</taxon>
        <taxon>Beograduvirus Xaf18</taxon>
    </lineage>
</organism>
<sequence>MLWRKEMKIKEIAAALGVTPRMVNNHKRSIKAKMKKEFNV</sequence>
<keyword evidence="3" id="KW-1185">Reference proteome</keyword>
<evidence type="ECO:0000313" key="3">
    <source>
        <dbReference type="Proteomes" id="UP000325999"/>
    </source>
</evidence>
<dbReference type="InterPro" id="IPR000792">
    <property type="entry name" value="Tscrpt_reg_LuxR_C"/>
</dbReference>
<dbReference type="GO" id="GO:0003677">
    <property type="term" value="F:DNA binding"/>
    <property type="evidence" value="ECO:0007669"/>
    <property type="project" value="UniProtKB-KW"/>
</dbReference>
<dbReference type="SUPFAM" id="SSF46894">
    <property type="entry name" value="C-terminal effector domain of the bipartite response regulators"/>
    <property type="match status" value="1"/>
</dbReference>
<gene>
    <name evidence="2" type="ORF">phiXaf18_58</name>
</gene>
<dbReference type="GO" id="GO:0006355">
    <property type="term" value="P:regulation of DNA-templated transcription"/>
    <property type="evidence" value="ECO:0007669"/>
    <property type="project" value="InterPro"/>
</dbReference>
<dbReference type="Gene3D" id="1.10.10.10">
    <property type="entry name" value="Winged helix-like DNA-binding domain superfamily/Winged helix DNA-binding domain"/>
    <property type="match status" value="1"/>
</dbReference>
<dbReference type="InterPro" id="IPR016032">
    <property type="entry name" value="Sig_transdc_resp-reg_C-effctor"/>
</dbReference>
<protein>
    <submittedName>
        <fullName evidence="2">DNA-binding transcriptional activator</fullName>
    </submittedName>
</protein>
<dbReference type="Pfam" id="PF00196">
    <property type="entry name" value="GerE"/>
    <property type="match status" value="1"/>
</dbReference>
<reference evidence="2 3" key="1">
    <citation type="submission" date="2019-09" db="EMBL/GenBank/DDBJ databases">
        <title>Complete nucleotide sequence of Xanthomonas phage phiXaf18.</title>
        <authorList>
            <person name="Rios-Sandoval M."/>
            <person name="Quinones-Aguilar E.E."/>
            <person name="Solis-Sanchez G.A."/>
            <person name="Enriquez-Vara J.N."/>
            <person name="Rincon-Enriquez G."/>
        </authorList>
    </citation>
    <scope>NUCLEOTIDE SEQUENCE [LARGE SCALE GENOMIC DNA]</scope>
</reference>
<dbReference type="InterPro" id="IPR036388">
    <property type="entry name" value="WH-like_DNA-bd_sf"/>
</dbReference>
<proteinExistence type="predicted"/>
<dbReference type="Proteomes" id="UP000325999">
    <property type="component" value="Segment"/>
</dbReference>
<feature type="domain" description="HTH luxR-type" evidence="1">
    <location>
        <begin position="6"/>
        <end position="35"/>
    </location>
</feature>